<evidence type="ECO:0000256" key="1">
    <source>
        <dbReference type="SAM" id="Phobius"/>
    </source>
</evidence>
<organism evidence="3 4">
    <name type="scientific">Paraburkholderia acidicola</name>
    <dbReference type="NCBI Taxonomy" id="1912599"/>
    <lineage>
        <taxon>Bacteria</taxon>
        <taxon>Pseudomonadati</taxon>
        <taxon>Pseudomonadota</taxon>
        <taxon>Betaproteobacteria</taxon>
        <taxon>Burkholderiales</taxon>
        <taxon>Burkholderiaceae</taxon>
        <taxon>Paraburkholderia</taxon>
    </lineage>
</organism>
<dbReference type="Gene3D" id="3.30.565.10">
    <property type="entry name" value="Histidine kinase-like ATPase, C-terminal domain"/>
    <property type="match status" value="1"/>
</dbReference>
<name>A0A2A4F264_9BURK</name>
<accession>A0A2A4F264</accession>
<keyword evidence="3" id="KW-0418">Kinase</keyword>
<dbReference type="EMBL" id="MTZV01000002">
    <property type="protein sequence ID" value="PCE27943.1"/>
    <property type="molecule type" value="Genomic_DNA"/>
</dbReference>
<evidence type="ECO:0000259" key="2">
    <source>
        <dbReference type="Pfam" id="PF06580"/>
    </source>
</evidence>
<feature type="transmembrane region" description="Helical" evidence="1">
    <location>
        <begin position="126"/>
        <end position="148"/>
    </location>
</feature>
<feature type="transmembrane region" description="Helical" evidence="1">
    <location>
        <begin position="86"/>
        <end position="106"/>
    </location>
</feature>
<protein>
    <submittedName>
        <fullName evidence="3">Sensor histidine kinase</fullName>
    </submittedName>
</protein>
<dbReference type="GO" id="GO:0016020">
    <property type="term" value="C:membrane"/>
    <property type="evidence" value="ECO:0007669"/>
    <property type="project" value="InterPro"/>
</dbReference>
<evidence type="ECO:0000313" key="3">
    <source>
        <dbReference type="EMBL" id="PCE27943.1"/>
    </source>
</evidence>
<dbReference type="RefSeq" id="WP_096717586.1">
    <property type="nucleotide sequence ID" value="NZ_MTZV01000002.1"/>
</dbReference>
<sequence length="360" mass="40292">MNTSPLAGEPRPIELWRRLAWPWAAFWLLMLAVGMQESLWSGELQFWRTLVNTVTSALGATVLVALQTRRINRRNHLLNQPLKWFLRAWAWMPLQLVIYVASIYGLRLGIYALAGSRYRHGPWGEVFAYDATAFVEFYVLFGGIIFGVQSYGAWAAERVRSAQQANLARQAQLAQLTQQLQPHFLFNALNTISSLIHSNPDSADRLLTRLATLLRAATDASQRPEQSLADELTLLHAYADIMTQRFADRVRITWDVDATAPGCLVPTLGLQPLLENCFRHVVERRSALTHIAIRARHNTGTLQIEIEDDGETQCLPDTRGVGLGNLEGRLHSLYGTQASLALQLRPGGGLIVRVTLPCAH</sequence>
<keyword evidence="3" id="KW-0808">Transferase</keyword>
<feature type="transmembrane region" description="Helical" evidence="1">
    <location>
        <begin position="46"/>
        <end position="66"/>
    </location>
</feature>
<dbReference type="OrthoDB" id="2514702at2"/>
<dbReference type="PANTHER" id="PTHR34220">
    <property type="entry name" value="SENSOR HISTIDINE KINASE YPDA"/>
    <property type="match status" value="1"/>
</dbReference>
<dbReference type="GO" id="GO:0000155">
    <property type="term" value="F:phosphorelay sensor kinase activity"/>
    <property type="evidence" value="ECO:0007669"/>
    <property type="project" value="InterPro"/>
</dbReference>
<evidence type="ECO:0000313" key="4">
    <source>
        <dbReference type="Proteomes" id="UP000218022"/>
    </source>
</evidence>
<keyword evidence="1" id="KW-0812">Transmembrane</keyword>
<dbReference type="InterPro" id="IPR050640">
    <property type="entry name" value="Bact_2-comp_sensor_kinase"/>
</dbReference>
<keyword evidence="1" id="KW-1133">Transmembrane helix</keyword>
<feature type="transmembrane region" description="Helical" evidence="1">
    <location>
        <begin position="20"/>
        <end position="40"/>
    </location>
</feature>
<dbReference type="Pfam" id="PF06580">
    <property type="entry name" value="His_kinase"/>
    <property type="match status" value="1"/>
</dbReference>
<dbReference type="InterPro" id="IPR010559">
    <property type="entry name" value="Sig_transdc_His_kin_internal"/>
</dbReference>
<feature type="domain" description="Signal transduction histidine kinase internal region" evidence="2">
    <location>
        <begin position="171"/>
        <end position="249"/>
    </location>
</feature>
<dbReference type="SUPFAM" id="SSF55874">
    <property type="entry name" value="ATPase domain of HSP90 chaperone/DNA topoisomerase II/histidine kinase"/>
    <property type="match status" value="1"/>
</dbReference>
<proteinExistence type="predicted"/>
<dbReference type="PANTHER" id="PTHR34220:SF9">
    <property type="entry name" value="SIGNAL TRANSDUCTION HISTIDINE KINASE INTERNAL REGION DOMAIN-CONTAINING PROTEIN"/>
    <property type="match status" value="1"/>
</dbReference>
<comment type="caution">
    <text evidence="3">The sequence shown here is derived from an EMBL/GenBank/DDBJ whole genome shotgun (WGS) entry which is preliminary data.</text>
</comment>
<reference evidence="3 4" key="1">
    <citation type="submission" date="2017-01" db="EMBL/GenBank/DDBJ databases">
        <title>Whole-Genome Shotgun Sequencing of Two beta-Proteobacterial Species in Search of the Bulgecin Biosynthetic Cluster.</title>
        <authorList>
            <person name="Horsman M.E."/>
            <person name="Marous D.R."/>
            <person name="Li R."/>
            <person name="Oliver R.A."/>
            <person name="Byun B."/>
            <person name="Emrich S.J."/>
            <person name="Boggess B."/>
            <person name="Townsend C.A."/>
            <person name="Mobashery S."/>
        </authorList>
    </citation>
    <scope>NUCLEOTIDE SEQUENCE [LARGE SCALE GENOMIC DNA]</scope>
    <source>
        <strain evidence="3 4">ATCC 31363</strain>
    </source>
</reference>
<gene>
    <name evidence="3" type="ORF">BWP39_05405</name>
</gene>
<dbReference type="InterPro" id="IPR036890">
    <property type="entry name" value="HATPase_C_sf"/>
</dbReference>
<dbReference type="AlphaFoldDB" id="A0A2A4F264"/>
<dbReference type="Proteomes" id="UP000218022">
    <property type="component" value="Unassembled WGS sequence"/>
</dbReference>
<keyword evidence="1" id="KW-0472">Membrane</keyword>